<dbReference type="AlphaFoldDB" id="A0A843UIE8"/>
<gene>
    <name evidence="3" type="ORF">Taro_014535</name>
</gene>
<dbReference type="FunFam" id="1.25.40.10:FF:001093">
    <property type="entry name" value="Pentatricopeptide repeat-containing protein At2g34400"/>
    <property type="match status" value="1"/>
</dbReference>
<dbReference type="EMBL" id="NMUH01000606">
    <property type="protein sequence ID" value="MQL82057.1"/>
    <property type="molecule type" value="Genomic_DNA"/>
</dbReference>
<reference evidence="3" key="1">
    <citation type="submission" date="2017-07" db="EMBL/GenBank/DDBJ databases">
        <title>Taro Niue Genome Assembly and Annotation.</title>
        <authorList>
            <person name="Atibalentja N."/>
            <person name="Keating K."/>
            <person name="Fields C.J."/>
        </authorList>
    </citation>
    <scope>NUCLEOTIDE SEQUENCE</scope>
    <source>
        <strain evidence="3">Niue_2</strain>
        <tissue evidence="3">Leaf</tissue>
    </source>
</reference>
<dbReference type="Gene3D" id="1.25.40.10">
    <property type="entry name" value="Tetratricopeptide repeat domain"/>
    <property type="match status" value="3"/>
</dbReference>
<dbReference type="Pfam" id="PF01535">
    <property type="entry name" value="PPR"/>
    <property type="match status" value="3"/>
</dbReference>
<dbReference type="PANTHER" id="PTHR47926">
    <property type="entry name" value="PENTATRICOPEPTIDE REPEAT-CONTAINING PROTEIN"/>
    <property type="match status" value="1"/>
</dbReference>
<feature type="repeat" description="PPR" evidence="2">
    <location>
        <begin position="416"/>
        <end position="450"/>
    </location>
</feature>
<comment type="caution">
    <text evidence="3">The sequence shown here is derived from an EMBL/GenBank/DDBJ whole genome shotgun (WGS) entry which is preliminary data.</text>
</comment>
<dbReference type="Pfam" id="PF20430">
    <property type="entry name" value="Eplus_motif"/>
    <property type="match status" value="1"/>
</dbReference>
<dbReference type="InterPro" id="IPR002885">
    <property type="entry name" value="PPR_rpt"/>
</dbReference>
<dbReference type="FunFam" id="1.25.40.10:FF:000343">
    <property type="entry name" value="Pentatricopeptide repeat-containing protein At3g58590"/>
    <property type="match status" value="1"/>
</dbReference>
<dbReference type="InterPro" id="IPR011990">
    <property type="entry name" value="TPR-like_helical_dom_sf"/>
</dbReference>
<dbReference type="NCBIfam" id="TIGR00756">
    <property type="entry name" value="PPR"/>
    <property type="match status" value="3"/>
</dbReference>
<dbReference type="PROSITE" id="PS51375">
    <property type="entry name" value="PPR"/>
    <property type="match status" value="3"/>
</dbReference>
<dbReference type="InterPro" id="IPR046848">
    <property type="entry name" value="E_motif"/>
</dbReference>
<proteinExistence type="predicted"/>
<dbReference type="OrthoDB" id="185373at2759"/>
<protein>
    <recommendedName>
        <fullName evidence="5">Pentatricopeptide repeat-containing protein</fullName>
    </recommendedName>
</protein>
<dbReference type="Pfam" id="PF13041">
    <property type="entry name" value="PPR_2"/>
    <property type="match status" value="3"/>
</dbReference>
<dbReference type="FunFam" id="1.25.40.10:FF:000344">
    <property type="entry name" value="Pentatricopeptide repeat-containing protein"/>
    <property type="match status" value="1"/>
</dbReference>
<dbReference type="PANTHER" id="PTHR47926:SF471">
    <property type="entry name" value="DYW DOMAIN-CONTAINING PROTEIN"/>
    <property type="match status" value="1"/>
</dbReference>
<evidence type="ECO:0000313" key="4">
    <source>
        <dbReference type="Proteomes" id="UP000652761"/>
    </source>
</evidence>
<evidence type="ECO:0000256" key="1">
    <source>
        <dbReference type="ARBA" id="ARBA00022737"/>
    </source>
</evidence>
<evidence type="ECO:0000256" key="2">
    <source>
        <dbReference type="PROSITE-ProRule" id="PRU00708"/>
    </source>
</evidence>
<dbReference type="GO" id="GO:0003723">
    <property type="term" value="F:RNA binding"/>
    <property type="evidence" value="ECO:0007669"/>
    <property type="project" value="InterPro"/>
</dbReference>
<accession>A0A843UIE8</accession>
<dbReference type="InterPro" id="IPR046960">
    <property type="entry name" value="PPR_At4g14850-like_plant"/>
</dbReference>
<feature type="repeat" description="PPR" evidence="2">
    <location>
        <begin position="213"/>
        <end position="247"/>
    </location>
</feature>
<dbReference type="InterPro" id="IPR046849">
    <property type="entry name" value="E2_motif"/>
</dbReference>
<dbReference type="Pfam" id="PF20431">
    <property type="entry name" value="E_motif"/>
    <property type="match status" value="1"/>
</dbReference>
<organism evidence="3 4">
    <name type="scientific">Colocasia esculenta</name>
    <name type="common">Wild taro</name>
    <name type="synonym">Arum esculentum</name>
    <dbReference type="NCBI Taxonomy" id="4460"/>
    <lineage>
        <taxon>Eukaryota</taxon>
        <taxon>Viridiplantae</taxon>
        <taxon>Streptophyta</taxon>
        <taxon>Embryophyta</taxon>
        <taxon>Tracheophyta</taxon>
        <taxon>Spermatophyta</taxon>
        <taxon>Magnoliopsida</taxon>
        <taxon>Liliopsida</taxon>
        <taxon>Araceae</taxon>
        <taxon>Aroideae</taxon>
        <taxon>Colocasieae</taxon>
        <taxon>Colocasia</taxon>
    </lineage>
</organism>
<sequence length="631" mass="70399">MLPVRSYAPLAPLGRRRRLPDLLCSENGSNQHHSTARLLPRSTVYALRLRGSRRRGQSRKTPAGEIVSLIASLGVETVPLYRYKIVPPSGFGEFALDVCCAESKVGRLFGRTANLFESAIVRLSKDGCFREALESFQYMKSLRIKPTKFMLCSILNSCSKAPDIFLGLQIHAHIVQSGYAENVFIGAQLLDLYSKSGAMEDARKVFDCMGEHDHVSWTSIMSGFSQNGCGAEAVLSFRKMLNTDIRPNCHTFATIISACKWLEAASQVGPSLHALVIKFGFKPNSFVISSLIDFYSKHGEIDQALELFENSFEKDVILYNSIMSGYSQNMLGEEALKLFLEMQEKDVVPTVFTLATLLNCCGSLALLQLGKQMHSLIVKFGWERNVAVGGSLIDMYSKCASIDDACRSFDFASERNNIMWTSMITGYAQNGRGLESLKLFNKFLEEGGKPDNVCFTTVLTACNHAGLLDKANCYFKLMTGKYGLVPELDQYACMIDLYGRTGHLREAKEAMENMPFEPNAVLWSSFLGSCKTYCETKFGREAAMKLFKIEPNSAAPYITLANTLAEVGMWNEVAEVRRMMKSKGVRKGTSWSWIEVDNMIHVFCASDKSHPKSPEIYEELDKVNVRVREGS</sequence>
<keyword evidence="4" id="KW-1185">Reference proteome</keyword>
<evidence type="ECO:0000313" key="3">
    <source>
        <dbReference type="EMBL" id="MQL82057.1"/>
    </source>
</evidence>
<evidence type="ECO:0008006" key="5">
    <source>
        <dbReference type="Google" id="ProtNLM"/>
    </source>
</evidence>
<keyword evidence="1" id="KW-0677">Repeat</keyword>
<dbReference type="GO" id="GO:0009451">
    <property type="term" value="P:RNA modification"/>
    <property type="evidence" value="ECO:0007669"/>
    <property type="project" value="InterPro"/>
</dbReference>
<dbReference type="Proteomes" id="UP000652761">
    <property type="component" value="Unassembled WGS sequence"/>
</dbReference>
<feature type="repeat" description="PPR" evidence="2">
    <location>
        <begin position="315"/>
        <end position="349"/>
    </location>
</feature>
<name>A0A843UIE8_COLES</name>